<dbReference type="Proteomes" id="UP000485058">
    <property type="component" value="Unassembled WGS sequence"/>
</dbReference>
<accession>A0A6A0A3G2</accession>
<keyword evidence="2" id="KW-1185">Reference proteome</keyword>
<protein>
    <submittedName>
        <fullName evidence="1">Uncharacterized protein</fullName>
    </submittedName>
</protein>
<evidence type="ECO:0000313" key="2">
    <source>
        <dbReference type="Proteomes" id="UP000485058"/>
    </source>
</evidence>
<gene>
    <name evidence="1" type="ORF">HaLaN_25314</name>
</gene>
<evidence type="ECO:0000313" key="1">
    <source>
        <dbReference type="EMBL" id="GFH27056.1"/>
    </source>
</evidence>
<organism evidence="1 2">
    <name type="scientific">Haematococcus lacustris</name>
    <name type="common">Green alga</name>
    <name type="synonym">Haematococcus pluvialis</name>
    <dbReference type="NCBI Taxonomy" id="44745"/>
    <lineage>
        <taxon>Eukaryota</taxon>
        <taxon>Viridiplantae</taxon>
        <taxon>Chlorophyta</taxon>
        <taxon>core chlorophytes</taxon>
        <taxon>Chlorophyceae</taxon>
        <taxon>CS clade</taxon>
        <taxon>Chlamydomonadales</taxon>
        <taxon>Haematococcaceae</taxon>
        <taxon>Haematococcus</taxon>
    </lineage>
</organism>
<sequence length="245" mass="26141">MPAPMQWIVHVAVVQLPTVYVKGFPSPTFAAPAWVPLQLVLGVGRVGGRVMWGVGVLRGSFLQVSAPSMFVSPSPLGGHGVRPGLLAPNLGQRWVPLQLVSEEGRVGVRAMWGVGELRGSVLKVPDPDRASVKGHCKPRLVGRWHSCFYLWAARLQSCLLSLNGGFVGLRMSVMSLLIIPRCACFSSKLQGCHSYRALNGKDDGDVMVAVPPSAGCSRKPMPVPLCIEALRVECANGEAVEVGEG</sequence>
<name>A0A6A0A3G2_HAELA</name>
<reference evidence="1 2" key="1">
    <citation type="submission" date="2020-02" db="EMBL/GenBank/DDBJ databases">
        <title>Draft genome sequence of Haematococcus lacustris strain NIES-144.</title>
        <authorList>
            <person name="Morimoto D."/>
            <person name="Nakagawa S."/>
            <person name="Yoshida T."/>
            <person name="Sawayama S."/>
        </authorList>
    </citation>
    <scope>NUCLEOTIDE SEQUENCE [LARGE SCALE GENOMIC DNA]</scope>
    <source>
        <strain evidence="1 2">NIES-144</strain>
    </source>
</reference>
<proteinExistence type="predicted"/>
<comment type="caution">
    <text evidence="1">The sequence shown here is derived from an EMBL/GenBank/DDBJ whole genome shotgun (WGS) entry which is preliminary data.</text>
</comment>
<dbReference type="EMBL" id="BLLF01003334">
    <property type="protein sequence ID" value="GFH27056.1"/>
    <property type="molecule type" value="Genomic_DNA"/>
</dbReference>
<dbReference type="AlphaFoldDB" id="A0A6A0A3G2"/>